<name>V9PAM8_9VIRI</name>
<dbReference type="PROSITE" id="PS00525">
    <property type="entry name" value="RIBOSOMAL_L6_1"/>
    <property type="match status" value="1"/>
</dbReference>
<dbReference type="SUPFAM" id="SSF56053">
    <property type="entry name" value="Ribosomal protein L6"/>
    <property type="match status" value="1"/>
</dbReference>
<protein>
    <submittedName>
        <fullName evidence="1">Ribosomal protein L6</fullName>
    </submittedName>
</protein>
<sequence>MIPTRNQPKQFSVFFSMPPFVFTLPSDLSLHMFGSRHVFLTGPLGSLLLDCEGTIELSGRKILCDRARSLRLLETTCDHLRVGTRKVFELVGTGFKADQSPTATRVKVGYSHDTLFPHGEDWMLHLDGPTTLFLYGIHPGILGSIGAQLRDLRKPDPYKAKGVRIQGVSYSLREGKKK</sequence>
<dbReference type="InterPro" id="IPR019906">
    <property type="entry name" value="Ribosomal_uL6_bac-type"/>
</dbReference>
<evidence type="ECO:0000313" key="1">
    <source>
        <dbReference type="EMBL" id="AGW52220.1"/>
    </source>
</evidence>
<keyword evidence="1" id="KW-0687">Ribonucleoprotein</keyword>
<dbReference type="GO" id="GO:0019843">
    <property type="term" value="F:rRNA binding"/>
    <property type="evidence" value="ECO:0007669"/>
    <property type="project" value="InterPro"/>
</dbReference>
<dbReference type="GO" id="GO:0005840">
    <property type="term" value="C:ribosome"/>
    <property type="evidence" value="ECO:0007669"/>
    <property type="project" value="UniProtKB-KW"/>
</dbReference>
<accession>V9PAM8</accession>
<dbReference type="GO" id="GO:0003735">
    <property type="term" value="F:structural constituent of ribosome"/>
    <property type="evidence" value="ECO:0007669"/>
    <property type="project" value="InterPro"/>
</dbReference>
<dbReference type="AlphaFoldDB" id="V9PAM8"/>
<dbReference type="RefSeq" id="YP_008999847.1">
    <property type="nucleotide sequence ID" value="NC_023355.1"/>
</dbReference>
<dbReference type="InterPro" id="IPR036789">
    <property type="entry name" value="Ribosomal_uL6-like_a/b-dom_sf"/>
</dbReference>
<proteinExistence type="predicted"/>
<dbReference type="PRINTS" id="PR00059">
    <property type="entry name" value="RIBOSOMALL6"/>
</dbReference>
<dbReference type="GO" id="GO:0006412">
    <property type="term" value="P:translation"/>
    <property type="evidence" value="ECO:0007669"/>
    <property type="project" value="InterPro"/>
</dbReference>
<keyword evidence="1" id="KW-0689">Ribosomal protein</keyword>
<reference evidence="1" key="1">
    <citation type="journal article" date="2013" name="PLoS ONE">
        <title>The Mitochondrial Genome of the Prasinophyte Prasinoderma coloniale Reveals Two Trans-Spliced Group I Introns in the Large Subunit rRNA Gene.</title>
        <authorList>
            <person name="Pombert J.F."/>
            <person name="Otis C."/>
            <person name="Turmel M."/>
            <person name="Lemieux C."/>
        </authorList>
    </citation>
    <scope>NUCLEOTIDE SEQUENCE</scope>
</reference>
<keyword evidence="1" id="KW-0496">Mitochondrion</keyword>
<dbReference type="EMBL" id="KF387569">
    <property type="protein sequence ID" value="AGW52220.1"/>
    <property type="molecule type" value="Genomic_DNA"/>
</dbReference>
<dbReference type="Gene3D" id="3.90.930.12">
    <property type="entry name" value="Ribosomal protein L6, alpha-beta domain"/>
    <property type="match status" value="1"/>
</dbReference>
<geneLocation type="mitochondrion" evidence="1"/>
<gene>
    <name evidence="1" type="primary">rpl6</name>
</gene>
<dbReference type="InterPro" id="IPR002358">
    <property type="entry name" value="Ribosomal_uL6_CS"/>
</dbReference>
<dbReference type="GeneID" id="18251355"/>
<organism evidence="1">
    <name type="scientific">Prasinoderma coloniale</name>
    <dbReference type="NCBI Taxonomy" id="156133"/>
    <lineage>
        <taxon>Eukaryota</taxon>
        <taxon>Viridiplantae</taxon>
        <taxon>Prasinodermophyta</taxon>
        <taxon>Prasinodermophyceae</taxon>
        <taxon>Prasinodermales</taxon>
        <taxon>Prasinodermaceae</taxon>
        <taxon>Prasinoderma</taxon>
    </lineage>
</organism>